<gene>
    <name evidence="1" type="ORF">GQ43DRAFT_457119</name>
</gene>
<proteinExistence type="predicted"/>
<evidence type="ECO:0000313" key="2">
    <source>
        <dbReference type="Proteomes" id="UP000799536"/>
    </source>
</evidence>
<evidence type="ECO:0000313" key="1">
    <source>
        <dbReference type="EMBL" id="KAF2199501.1"/>
    </source>
</evidence>
<keyword evidence="2" id="KW-1185">Reference proteome</keyword>
<dbReference type="OrthoDB" id="409543at2759"/>
<protein>
    <recommendedName>
        <fullName evidence="3">Capsule polysaccharide biosynthesis protein</fullName>
    </recommendedName>
</protein>
<reference evidence="1" key="1">
    <citation type="journal article" date="2020" name="Stud. Mycol.">
        <title>101 Dothideomycetes genomes: a test case for predicting lifestyles and emergence of pathogens.</title>
        <authorList>
            <person name="Haridas S."/>
            <person name="Albert R."/>
            <person name="Binder M."/>
            <person name="Bloem J."/>
            <person name="Labutti K."/>
            <person name="Salamov A."/>
            <person name="Andreopoulos B."/>
            <person name="Baker S."/>
            <person name="Barry K."/>
            <person name="Bills G."/>
            <person name="Bluhm B."/>
            <person name="Cannon C."/>
            <person name="Castanera R."/>
            <person name="Culley D."/>
            <person name="Daum C."/>
            <person name="Ezra D."/>
            <person name="Gonzalez J."/>
            <person name="Henrissat B."/>
            <person name="Kuo A."/>
            <person name="Liang C."/>
            <person name="Lipzen A."/>
            <person name="Lutzoni F."/>
            <person name="Magnuson J."/>
            <person name="Mondo S."/>
            <person name="Nolan M."/>
            <person name="Ohm R."/>
            <person name="Pangilinan J."/>
            <person name="Park H.-J."/>
            <person name="Ramirez L."/>
            <person name="Alfaro M."/>
            <person name="Sun H."/>
            <person name="Tritt A."/>
            <person name="Yoshinaga Y."/>
            <person name="Zwiers L.-H."/>
            <person name="Turgeon B."/>
            <person name="Goodwin S."/>
            <person name="Spatafora J."/>
            <person name="Crous P."/>
            <person name="Grigoriev I."/>
        </authorList>
    </citation>
    <scope>NUCLEOTIDE SEQUENCE</scope>
    <source>
        <strain evidence="1">ATCC 74209</strain>
    </source>
</reference>
<dbReference type="AlphaFoldDB" id="A0A9P4JHH1"/>
<dbReference type="Proteomes" id="UP000799536">
    <property type="component" value="Unassembled WGS sequence"/>
</dbReference>
<dbReference type="EMBL" id="ML994072">
    <property type="protein sequence ID" value="KAF2199501.1"/>
    <property type="molecule type" value="Genomic_DNA"/>
</dbReference>
<comment type="caution">
    <text evidence="1">The sequence shown here is derived from an EMBL/GenBank/DDBJ whole genome shotgun (WGS) entry which is preliminary data.</text>
</comment>
<name>A0A9P4JHH1_9PLEO</name>
<evidence type="ECO:0008006" key="3">
    <source>
        <dbReference type="Google" id="ProtNLM"/>
    </source>
</evidence>
<sequence>MRSSHRRTTRPRDLRENVWIYWHSEVSSMPSWCRHNIIDWVRLLGPSWTIHALSSLSESPNYALKWIYADLLPEAFVKGTMDGPYVGPHRADFLRGAAIWDPVSDCGAVDVSAGYGEPFIAAKKKDWFIKRCYSGISLGSLVSFVKNIRLEDSAARGVKWDFCVGPLTVLGYIGQVLSFSRVGWLQEPGDGGFDGVEYYMTKVPLSNALTGDWSAEPVLGFKGEDFFHALATRRDVDPESEEYKLAYQCVWKISTSAKENEGKRVEEGTFAELLRYGSPVRPEEVCIIRKGLLEA</sequence>
<organism evidence="1 2">
    <name type="scientific">Delitschia confertaspora ATCC 74209</name>
    <dbReference type="NCBI Taxonomy" id="1513339"/>
    <lineage>
        <taxon>Eukaryota</taxon>
        <taxon>Fungi</taxon>
        <taxon>Dikarya</taxon>
        <taxon>Ascomycota</taxon>
        <taxon>Pezizomycotina</taxon>
        <taxon>Dothideomycetes</taxon>
        <taxon>Pleosporomycetidae</taxon>
        <taxon>Pleosporales</taxon>
        <taxon>Delitschiaceae</taxon>
        <taxon>Delitschia</taxon>
    </lineage>
</organism>
<accession>A0A9P4JHH1</accession>